<sequence length="451" mass="45927">MADVPRHAGRGADPADLTARAAARAIAAGDLTAVAMTAACLARIDAVDAGIGAWAHVDRDGAMAAAEALDAHRRKGLPCGPLHGVPVGVKDIIDVAGMPGENGSSADAGRHPKQDATVVRRLRRAGAIILGKTVTTPLAQGAPAAATRNPHDPSRSPGGSSAGSAAAVAAGMVPIALGTQTNGSVIRPASFCGAVGFKPSFGSIPRSGILPVAPSLDHVGLIGRTVEDMSCVELLTGEDGLDHDCRGFFGPLAAVAASRPPVRPALCCIIGPAELDPSTREAFAELCEALGPVDMIPLPELFAEVFRWTRMLMAAEGAHHLGGYLERMPDMDPGLQALIAEGRATPAPDYLMARRMRGSLAAGLAEILTRYDAILTPSAPGEAPAHGSTGDAAFCTLWSYTGLPSITLPLLSGPAGLPLGVQVVGAAGDDGRLLRTANWIVETLSDTGGPE</sequence>
<dbReference type="PANTHER" id="PTHR11895:SF151">
    <property type="entry name" value="GLUTAMYL-TRNA(GLN) AMIDOTRANSFERASE SUBUNIT A"/>
    <property type="match status" value="1"/>
</dbReference>
<dbReference type="Pfam" id="PF01425">
    <property type="entry name" value="Amidase"/>
    <property type="match status" value="1"/>
</dbReference>
<dbReference type="AlphaFoldDB" id="A0A8J7M631"/>
<dbReference type="Proteomes" id="UP000655420">
    <property type="component" value="Unassembled WGS sequence"/>
</dbReference>
<dbReference type="SUPFAM" id="SSF75304">
    <property type="entry name" value="Amidase signature (AS) enzymes"/>
    <property type="match status" value="1"/>
</dbReference>
<accession>A0A8J7M631</accession>
<keyword evidence="4" id="KW-1185">Reference proteome</keyword>
<evidence type="ECO:0000313" key="3">
    <source>
        <dbReference type="EMBL" id="MBK0398875.1"/>
    </source>
</evidence>
<evidence type="ECO:0000313" key="4">
    <source>
        <dbReference type="Proteomes" id="UP000655420"/>
    </source>
</evidence>
<dbReference type="RefSeq" id="WP_200608567.1">
    <property type="nucleotide sequence ID" value="NZ_JAEHHL010000002.1"/>
</dbReference>
<name>A0A8J7M631_9RHOB</name>
<dbReference type="PANTHER" id="PTHR11895">
    <property type="entry name" value="TRANSAMIDASE"/>
    <property type="match status" value="1"/>
</dbReference>
<dbReference type="InterPro" id="IPR023631">
    <property type="entry name" value="Amidase_dom"/>
</dbReference>
<feature type="domain" description="Amidase" evidence="2">
    <location>
        <begin position="36"/>
        <end position="434"/>
    </location>
</feature>
<reference evidence="3" key="1">
    <citation type="submission" date="2020-12" db="EMBL/GenBank/DDBJ databases">
        <title>Bacterial taxonomy.</title>
        <authorList>
            <person name="Pan X."/>
        </authorList>
    </citation>
    <scope>NUCLEOTIDE SEQUENCE</scope>
    <source>
        <strain evidence="3">M0105</strain>
    </source>
</reference>
<gene>
    <name evidence="3" type="ORF">H0I76_06720</name>
</gene>
<evidence type="ECO:0000259" key="2">
    <source>
        <dbReference type="Pfam" id="PF01425"/>
    </source>
</evidence>
<evidence type="ECO:0000256" key="1">
    <source>
        <dbReference type="SAM" id="MobiDB-lite"/>
    </source>
</evidence>
<dbReference type="GO" id="GO:0003824">
    <property type="term" value="F:catalytic activity"/>
    <property type="evidence" value="ECO:0007669"/>
    <property type="project" value="InterPro"/>
</dbReference>
<dbReference type="InterPro" id="IPR036928">
    <property type="entry name" value="AS_sf"/>
</dbReference>
<comment type="caution">
    <text evidence="3">The sequence shown here is derived from an EMBL/GenBank/DDBJ whole genome shotgun (WGS) entry which is preliminary data.</text>
</comment>
<protein>
    <submittedName>
        <fullName evidence="3">Amidase</fullName>
    </submittedName>
</protein>
<organism evidence="3 4">
    <name type="scientific">Thermohalobaculum xanthum</name>
    <dbReference type="NCBI Taxonomy" id="2753746"/>
    <lineage>
        <taxon>Bacteria</taxon>
        <taxon>Pseudomonadati</taxon>
        <taxon>Pseudomonadota</taxon>
        <taxon>Alphaproteobacteria</taxon>
        <taxon>Rhodobacterales</taxon>
        <taxon>Paracoccaceae</taxon>
        <taxon>Thermohalobaculum</taxon>
    </lineage>
</organism>
<feature type="region of interest" description="Disordered" evidence="1">
    <location>
        <begin position="139"/>
        <end position="163"/>
    </location>
</feature>
<proteinExistence type="predicted"/>
<dbReference type="EMBL" id="JAEHHL010000002">
    <property type="protein sequence ID" value="MBK0398875.1"/>
    <property type="molecule type" value="Genomic_DNA"/>
</dbReference>
<dbReference type="Gene3D" id="3.90.1300.10">
    <property type="entry name" value="Amidase signature (AS) domain"/>
    <property type="match status" value="1"/>
</dbReference>
<dbReference type="InterPro" id="IPR000120">
    <property type="entry name" value="Amidase"/>
</dbReference>